<evidence type="ECO:0000256" key="1">
    <source>
        <dbReference type="SAM" id="MobiDB-lite"/>
    </source>
</evidence>
<organism evidence="2 3">
    <name type="scientific">Radiobacillus deserti</name>
    <dbReference type="NCBI Taxonomy" id="2594883"/>
    <lineage>
        <taxon>Bacteria</taxon>
        <taxon>Bacillati</taxon>
        <taxon>Bacillota</taxon>
        <taxon>Bacilli</taxon>
        <taxon>Bacillales</taxon>
        <taxon>Bacillaceae</taxon>
        <taxon>Radiobacillus</taxon>
    </lineage>
</organism>
<dbReference type="EMBL" id="CP041666">
    <property type="protein sequence ID" value="QDP41180.1"/>
    <property type="molecule type" value="Genomic_DNA"/>
</dbReference>
<dbReference type="OrthoDB" id="1894615at2"/>
<keyword evidence="3" id="KW-1185">Reference proteome</keyword>
<feature type="region of interest" description="Disordered" evidence="1">
    <location>
        <begin position="115"/>
        <end position="138"/>
    </location>
</feature>
<name>A0A516KIF5_9BACI</name>
<sequence>MYNDKSIAQLQKNIAGPEDVDSDSLLILIHALKNEEARSNWIKKHAGDSVYNKLHSYTAQLEMDKEMPTWTSKMKRFIQEGKAPNDPEVLKHTEAMVEIMKSKVVPLLNDETKKQLLGDETKEQYDNNDDSYKDPNPYLFPSAFNKEEEKFMEKVVEELINKK</sequence>
<dbReference type="KEGG" id="aqt:FN924_13880"/>
<dbReference type="Proteomes" id="UP000315215">
    <property type="component" value="Chromosome"/>
</dbReference>
<reference evidence="2 3" key="1">
    <citation type="submission" date="2019-07" db="EMBL/GenBank/DDBJ databases">
        <authorList>
            <person name="Li J."/>
        </authorList>
    </citation>
    <scope>NUCLEOTIDE SEQUENCE [LARGE SCALE GENOMIC DNA]</scope>
    <source>
        <strain evidence="2 3">TKL69</strain>
    </source>
</reference>
<accession>A0A516KIF5</accession>
<evidence type="ECO:0000313" key="2">
    <source>
        <dbReference type="EMBL" id="QDP41180.1"/>
    </source>
</evidence>
<gene>
    <name evidence="2" type="ORF">FN924_13880</name>
</gene>
<proteinExistence type="predicted"/>
<dbReference type="AlphaFoldDB" id="A0A516KIF5"/>
<dbReference type="RefSeq" id="WP_143895459.1">
    <property type="nucleotide sequence ID" value="NZ_CP041666.1"/>
</dbReference>
<protein>
    <submittedName>
        <fullName evidence="2">Uncharacterized protein</fullName>
    </submittedName>
</protein>
<feature type="compositionally biased region" description="Basic and acidic residues" evidence="1">
    <location>
        <begin position="115"/>
        <end position="133"/>
    </location>
</feature>
<evidence type="ECO:0000313" key="3">
    <source>
        <dbReference type="Proteomes" id="UP000315215"/>
    </source>
</evidence>